<evidence type="ECO:0000256" key="2">
    <source>
        <dbReference type="ARBA" id="ARBA00022676"/>
    </source>
</evidence>
<comment type="catalytic activity">
    <reaction evidence="5 6">
        <text>alpha-maltose 1-phosphate + [(1-&gt;4)-alpha-D-glucosyl](n) = [(1-&gt;4)-alpha-D-glucosyl](n+2) + phosphate</text>
        <dbReference type="Rhea" id="RHEA:42692"/>
        <dbReference type="Rhea" id="RHEA-COMP:9584"/>
        <dbReference type="Rhea" id="RHEA-COMP:10183"/>
        <dbReference type="ChEBI" id="CHEBI:15444"/>
        <dbReference type="ChEBI" id="CHEBI:43474"/>
        <dbReference type="ChEBI" id="CHEBI:63576"/>
        <dbReference type="EC" id="2.4.99.16"/>
    </reaction>
</comment>
<accession>A0ABP8GU29</accession>
<keyword evidence="3 6" id="KW-0808">Transferase</keyword>
<keyword evidence="2 6" id="KW-0328">Glycosyltransferase</keyword>
<dbReference type="EMBL" id="BAABGJ010000001">
    <property type="protein sequence ID" value="GAA4329674.1"/>
    <property type="molecule type" value="Genomic_DNA"/>
</dbReference>
<evidence type="ECO:0000313" key="9">
    <source>
        <dbReference type="EMBL" id="GAA4329674.1"/>
    </source>
</evidence>
<evidence type="ECO:0000256" key="1">
    <source>
        <dbReference type="ARBA" id="ARBA00011738"/>
    </source>
</evidence>
<dbReference type="InterPro" id="IPR026585">
    <property type="entry name" value="GlgE"/>
</dbReference>
<dbReference type="Gene3D" id="1.20.58.80">
    <property type="entry name" value="Phosphotransferase system, lactose/cellobiose-type IIA subunit"/>
    <property type="match status" value="1"/>
</dbReference>
<keyword evidence="10" id="KW-1185">Reference proteome</keyword>
<dbReference type="PANTHER" id="PTHR47786">
    <property type="entry name" value="ALPHA-1,4-GLUCAN:MALTOSE-1-PHOSPHATE MALTOSYLTRANSFERASE"/>
    <property type="match status" value="1"/>
</dbReference>
<comment type="similarity">
    <text evidence="6">Belongs to the glycosyl hydrolase 13 family. GlgE subfamily.</text>
</comment>
<dbReference type="SUPFAM" id="SSF51445">
    <property type="entry name" value="(Trans)glycosidases"/>
    <property type="match status" value="1"/>
</dbReference>
<feature type="domain" description="Glycosyl hydrolase family 13 catalytic" evidence="8">
    <location>
        <begin position="265"/>
        <end position="615"/>
    </location>
</feature>
<dbReference type="InterPro" id="IPR013783">
    <property type="entry name" value="Ig-like_fold"/>
</dbReference>
<dbReference type="CDD" id="cd11344">
    <property type="entry name" value="AmyAc_GlgE_like"/>
    <property type="match status" value="1"/>
</dbReference>
<feature type="site" description="Transition state stabilizer" evidence="6">
    <location>
        <position position="535"/>
    </location>
</feature>
<evidence type="ECO:0000256" key="4">
    <source>
        <dbReference type="ARBA" id="ARBA00023277"/>
    </source>
</evidence>
<dbReference type="InterPro" id="IPR049171">
    <property type="entry name" value="GLGE_C"/>
</dbReference>
<comment type="function">
    <text evidence="6">Maltosyltransferase that uses maltose 1-phosphate (M1P) as the sugar donor to elongate linear or branched alpha-(1-&gt;4)-glucans. Is involved in a branched alpha-glucan biosynthetic pathway from trehalose, together with TreS, Mak and GlgB.</text>
</comment>
<feature type="region of interest" description="Disordered" evidence="7">
    <location>
        <begin position="1"/>
        <end position="53"/>
    </location>
</feature>
<feature type="active site" description="Proton donor" evidence="6">
    <location>
        <position position="477"/>
    </location>
</feature>
<comment type="subunit">
    <text evidence="1 6">Homodimer.</text>
</comment>
<organism evidence="9 10">
    <name type="scientific">Variovorax defluvii</name>
    <dbReference type="NCBI Taxonomy" id="913761"/>
    <lineage>
        <taxon>Bacteria</taxon>
        <taxon>Pseudomonadati</taxon>
        <taxon>Pseudomonadota</taxon>
        <taxon>Betaproteobacteria</taxon>
        <taxon>Burkholderiales</taxon>
        <taxon>Comamonadaceae</taxon>
        <taxon>Variovorax</taxon>
    </lineage>
</organism>
<dbReference type="SUPFAM" id="SSF51011">
    <property type="entry name" value="Glycosyl hydrolase domain"/>
    <property type="match status" value="1"/>
</dbReference>
<reference evidence="10" key="1">
    <citation type="journal article" date="2019" name="Int. J. Syst. Evol. Microbiol.">
        <title>The Global Catalogue of Microorganisms (GCM) 10K type strain sequencing project: providing services to taxonomists for standard genome sequencing and annotation.</title>
        <authorList>
            <consortium name="The Broad Institute Genomics Platform"/>
            <consortium name="The Broad Institute Genome Sequencing Center for Infectious Disease"/>
            <person name="Wu L."/>
            <person name="Ma J."/>
        </authorList>
    </citation>
    <scope>NUCLEOTIDE SEQUENCE [LARGE SCALE GENOMIC DNA]</scope>
    <source>
        <strain evidence="10">JCM 17804</strain>
    </source>
</reference>
<dbReference type="Pfam" id="PF21702">
    <property type="entry name" value="GLGE_C"/>
    <property type="match status" value="1"/>
</dbReference>
<dbReference type="InterPro" id="IPR006047">
    <property type="entry name" value="GH13_cat_dom"/>
</dbReference>
<dbReference type="EC" id="2.4.99.16" evidence="6"/>
<dbReference type="HAMAP" id="MF_02124">
    <property type="entry name" value="GlgE"/>
    <property type="match status" value="1"/>
</dbReference>
<dbReference type="Gene3D" id="3.20.20.80">
    <property type="entry name" value="Glycosidases"/>
    <property type="match status" value="1"/>
</dbReference>
<comment type="caution">
    <text evidence="9">The sequence shown here is derived from an EMBL/GenBank/DDBJ whole genome shotgun (WGS) entry which is preliminary data.</text>
</comment>
<dbReference type="Pfam" id="PF11896">
    <property type="entry name" value="GlgE_dom_N_S"/>
    <property type="match status" value="1"/>
</dbReference>
<evidence type="ECO:0000256" key="5">
    <source>
        <dbReference type="ARBA" id="ARBA00048735"/>
    </source>
</evidence>
<feature type="binding site" evidence="6">
    <location>
        <position position="412"/>
    </location>
    <ligand>
        <name>alpha-maltose 1-phosphate</name>
        <dbReference type="ChEBI" id="CHEBI:63576"/>
    </ligand>
</feature>
<evidence type="ECO:0000256" key="7">
    <source>
        <dbReference type="SAM" id="MobiDB-lite"/>
    </source>
</evidence>
<feature type="binding site" evidence="6">
    <location>
        <position position="317"/>
    </location>
    <ligand>
        <name>alpha-maltose 1-phosphate</name>
        <dbReference type="ChEBI" id="CHEBI:63576"/>
    </ligand>
</feature>
<dbReference type="InterPro" id="IPR017853">
    <property type="entry name" value="GH"/>
</dbReference>
<protein>
    <recommendedName>
        <fullName evidence="6">Alpha-1,4-glucan:maltose-1-phosphate maltosyltransferase</fullName>
        <shortName evidence="6">GMPMT</shortName>
        <ecNumber evidence="6">2.4.99.16</ecNumber>
    </recommendedName>
    <alternativeName>
        <fullName evidence="6">(1-&gt;4)-alpha-D-glucan:maltose-1-phosphate alpha-D-maltosyltransferase</fullName>
    </alternativeName>
</protein>
<dbReference type="InterPro" id="IPR013780">
    <property type="entry name" value="Glyco_hydro_b"/>
</dbReference>
<dbReference type="Gene3D" id="2.60.40.10">
    <property type="entry name" value="Immunoglobulins"/>
    <property type="match status" value="1"/>
</dbReference>
<feature type="compositionally biased region" description="Pro residues" evidence="7">
    <location>
        <begin position="16"/>
        <end position="28"/>
    </location>
</feature>
<gene>
    <name evidence="6" type="primary">glgE</name>
    <name evidence="9" type="ORF">GCM10023165_02760</name>
</gene>
<keyword evidence="4 6" id="KW-0119">Carbohydrate metabolism</keyword>
<evidence type="ECO:0000256" key="6">
    <source>
        <dbReference type="HAMAP-Rule" id="MF_02124"/>
    </source>
</evidence>
<evidence type="ECO:0000256" key="3">
    <source>
        <dbReference type="ARBA" id="ARBA00022679"/>
    </source>
</evidence>
<evidence type="ECO:0000259" key="8">
    <source>
        <dbReference type="SMART" id="SM00642"/>
    </source>
</evidence>
<dbReference type="InterPro" id="IPR021828">
    <property type="entry name" value="GlgE_dom_N/S"/>
</dbReference>
<evidence type="ECO:0000313" key="10">
    <source>
        <dbReference type="Proteomes" id="UP001500975"/>
    </source>
</evidence>
<feature type="binding site" evidence="6">
    <location>
        <position position="377"/>
    </location>
    <ligand>
        <name>alpha-maltose 1-phosphate</name>
        <dbReference type="ChEBI" id="CHEBI:63576"/>
    </ligand>
</feature>
<dbReference type="PANTHER" id="PTHR47786:SF2">
    <property type="entry name" value="GLYCOSYL HYDROLASE FAMILY 13 CATALYTIC DOMAIN-CONTAINING PROTEIN"/>
    <property type="match status" value="1"/>
</dbReference>
<name>A0ABP8GU29_9BURK</name>
<feature type="binding site" evidence="6">
    <location>
        <position position="449"/>
    </location>
    <ligand>
        <name>alpha-maltose 1-phosphate</name>
        <dbReference type="ChEBI" id="CHEBI:63576"/>
    </ligand>
</feature>
<dbReference type="RefSeq" id="WP_345535381.1">
    <property type="nucleotide sequence ID" value="NZ_BAABGJ010000001.1"/>
</dbReference>
<proteinExistence type="inferred from homology"/>
<feature type="active site" description="Nucleophile" evidence="6">
    <location>
        <position position="448"/>
    </location>
</feature>
<dbReference type="Proteomes" id="UP001500975">
    <property type="component" value="Unassembled WGS sequence"/>
</dbReference>
<dbReference type="SMART" id="SM00642">
    <property type="entry name" value="Aamy"/>
    <property type="match status" value="1"/>
</dbReference>
<feature type="binding site" evidence="6">
    <location>
        <begin position="590"/>
        <end position="591"/>
    </location>
    <ligand>
        <name>alpha-maltose 1-phosphate</name>
        <dbReference type="ChEBI" id="CHEBI:63576"/>
    </ligand>
</feature>
<sequence>MPKKSSTAQAAQDLVAPPPDAPAAAPPKAPRKTTRTAKTATAATPAPPTPATLAAPAAPVIRRADGEDGRVRAVIDAVLPHVDNGRFPVKRVVGETLRVRAHCFADGHDVLRVLLRWRAEADPAWAELPMKPLGNDVWEAEFAPPAIGRYRYTVTAWVDAFASWRHDMARRLEPEDIRIASQVGAQEIAAAAQRAEGGERQALERWSRELQAAATGGGIDATALKALALDEALSALAARHPDRSLATHHALELPLVADRERARFSTWYELFPRSAAPEGGRHGTFKDVETRLPAIAAMGFDVLYFPPIHPIGRIQRKGRNNTLTPTADDVGSPWAIGAEEGGHKSILPELGTAEDFRHLREAAESQGIELALDIAFQCAPDHPYVKAHPAWFRWRPDGTVQYAENPPKKYQDIYPFNFETEDWQALWIELKSIFEHWIGEGVKIFRVDNPHTKAFPFWEWAITELKRAHPEVLFLAEAFTRPKVMHRLAKLGYSQSYTYFTWRNTKQELTEYFTELSEGLGSDYFRPNVWPNTPDILHAQLQGGETSVFMARLVLAGTLAASYGIYGPAYELREHLPREQGSEEYLDSEKYQLRHWNHDDPESLAPFIARVNRIRRDNPALQWDRDLRFFPIDNDQLIAYAKRSPDGANVILCVVNLDPHNVHSGWLELDLDHLGCAPGHSFQVHDLLSNQRFLWQGGRQFIHLDPHSVPAHVFLVRRRSRDERDFDYFL</sequence>
<dbReference type="Gene3D" id="2.60.40.1180">
    <property type="entry name" value="Golgi alpha-mannosidase II"/>
    <property type="match status" value="1"/>
</dbReference>